<reference evidence="2" key="1">
    <citation type="submission" date="2020-07" db="EMBL/GenBank/DDBJ databases">
        <title>The High-quality genome of the commercially important snow crab, Chionoecetes opilio.</title>
        <authorList>
            <person name="Jeong J.-H."/>
            <person name="Ryu S."/>
        </authorList>
    </citation>
    <scope>NUCLEOTIDE SEQUENCE</scope>
    <source>
        <strain evidence="2">MADBK_172401_WGS</strain>
        <tissue evidence="2">Digestive gland</tissue>
    </source>
</reference>
<dbReference type="EMBL" id="JACEEZ010006711">
    <property type="protein sequence ID" value="KAG0724581.1"/>
    <property type="molecule type" value="Genomic_DNA"/>
</dbReference>
<sequence length="275" mass="30636">MDAPPPTLLAPRTNVSSSTACPRLASMDTVARAVPVAAEVLRYSGRELRVRSLGQTDTLGLAKVEFENTRGVSSRIRPTTCTARVTCSRDVRPRWAPCWQAHTPWRHTPWKYKFDDGFRSLVEGGLFQQWVKEEMTQLNDFCFQRGKYEINPGRKGGGGVGSAPRASSETPRPASHPAQPPGRLLLLGIVFPDTLDISLKKRPLMKPKQFFVFGPQNKSVHPNFPGIFWVGRHPSCARHHKGPGAVRPLLLLHPTWKKQCHHTLLPPEAILVTPP</sequence>
<feature type="region of interest" description="Disordered" evidence="1">
    <location>
        <begin position="153"/>
        <end position="180"/>
    </location>
</feature>
<protein>
    <submittedName>
        <fullName evidence="2">Uncharacterized protein</fullName>
    </submittedName>
</protein>
<keyword evidence="3" id="KW-1185">Reference proteome</keyword>
<organism evidence="2 3">
    <name type="scientific">Chionoecetes opilio</name>
    <name type="common">Atlantic snow crab</name>
    <name type="synonym">Cancer opilio</name>
    <dbReference type="NCBI Taxonomy" id="41210"/>
    <lineage>
        <taxon>Eukaryota</taxon>
        <taxon>Metazoa</taxon>
        <taxon>Ecdysozoa</taxon>
        <taxon>Arthropoda</taxon>
        <taxon>Crustacea</taxon>
        <taxon>Multicrustacea</taxon>
        <taxon>Malacostraca</taxon>
        <taxon>Eumalacostraca</taxon>
        <taxon>Eucarida</taxon>
        <taxon>Decapoda</taxon>
        <taxon>Pleocyemata</taxon>
        <taxon>Brachyura</taxon>
        <taxon>Eubrachyura</taxon>
        <taxon>Majoidea</taxon>
        <taxon>Majidae</taxon>
        <taxon>Chionoecetes</taxon>
    </lineage>
</organism>
<dbReference type="Proteomes" id="UP000770661">
    <property type="component" value="Unassembled WGS sequence"/>
</dbReference>
<gene>
    <name evidence="2" type="ORF">GWK47_040323</name>
</gene>
<evidence type="ECO:0000256" key="1">
    <source>
        <dbReference type="SAM" id="MobiDB-lite"/>
    </source>
</evidence>
<evidence type="ECO:0000313" key="3">
    <source>
        <dbReference type="Proteomes" id="UP000770661"/>
    </source>
</evidence>
<comment type="caution">
    <text evidence="2">The sequence shown here is derived from an EMBL/GenBank/DDBJ whole genome shotgun (WGS) entry which is preliminary data.</text>
</comment>
<proteinExistence type="predicted"/>
<dbReference type="AlphaFoldDB" id="A0A8J4YIP2"/>
<evidence type="ECO:0000313" key="2">
    <source>
        <dbReference type="EMBL" id="KAG0724581.1"/>
    </source>
</evidence>
<dbReference type="OrthoDB" id="6375714at2759"/>
<name>A0A8J4YIP2_CHIOP</name>
<accession>A0A8J4YIP2</accession>